<dbReference type="RefSeq" id="WP_171421645.1">
    <property type="nucleotide sequence ID" value="NZ_JABFJW010000492.1"/>
</dbReference>
<feature type="region of interest" description="Disordered" evidence="1">
    <location>
        <begin position="24"/>
        <end position="160"/>
    </location>
</feature>
<protein>
    <submittedName>
        <fullName evidence="2">Uncharacterized protein</fullName>
    </submittedName>
</protein>
<sequence length="160" mass="15805">MTGFKRAVGLGLLVGGAFGAWGCNSEQSSKGPQGFQDPVQLQHRSQPAPAGEPAGSNLGHPSNEGGGRPYNSDSKAALGGGTSAPNSMEGEAANRSGQQTGGNRELGTGLAESYRGTASSEGTGGSGRDAGTGMMDAGTARDAGTGMMDAGTTRDAGTRR</sequence>
<accession>A0A7Y4NHZ6</accession>
<gene>
    <name evidence="2" type="ORF">HNS30_36615</name>
</gene>
<comment type="caution">
    <text evidence="2">The sequence shown here is derived from an EMBL/GenBank/DDBJ whole genome shotgun (WGS) entry which is preliminary data.</text>
</comment>
<dbReference type="Proteomes" id="UP000528460">
    <property type="component" value="Unassembled WGS sequence"/>
</dbReference>
<evidence type="ECO:0000256" key="1">
    <source>
        <dbReference type="SAM" id="MobiDB-lite"/>
    </source>
</evidence>
<proteinExistence type="predicted"/>
<organism evidence="2 3">
    <name type="scientific">Corallococcus exercitus</name>
    <dbReference type="NCBI Taxonomy" id="2316736"/>
    <lineage>
        <taxon>Bacteria</taxon>
        <taxon>Pseudomonadati</taxon>
        <taxon>Myxococcota</taxon>
        <taxon>Myxococcia</taxon>
        <taxon>Myxococcales</taxon>
        <taxon>Cystobacterineae</taxon>
        <taxon>Myxococcaceae</taxon>
        <taxon>Corallococcus</taxon>
    </lineage>
</organism>
<dbReference type="EMBL" id="JABFJW010000492">
    <property type="protein sequence ID" value="NOK14559.1"/>
    <property type="molecule type" value="Genomic_DNA"/>
</dbReference>
<dbReference type="AlphaFoldDB" id="A0A7Y4NHZ6"/>
<reference evidence="2 3" key="1">
    <citation type="submission" date="2020-05" db="EMBL/GenBank/DDBJ databases">
        <authorList>
            <person name="Whitworth D."/>
        </authorList>
    </citation>
    <scope>NUCLEOTIDE SEQUENCE [LARGE SCALE GENOMIC DNA]</scope>
    <source>
        <strain evidence="2 3">CA046A</strain>
    </source>
</reference>
<name>A0A7Y4NHZ6_9BACT</name>
<evidence type="ECO:0000313" key="2">
    <source>
        <dbReference type="EMBL" id="NOK14559.1"/>
    </source>
</evidence>
<evidence type="ECO:0000313" key="3">
    <source>
        <dbReference type="Proteomes" id="UP000528460"/>
    </source>
</evidence>